<dbReference type="Proteomes" id="UP000199120">
    <property type="component" value="Unassembled WGS sequence"/>
</dbReference>
<evidence type="ECO:0000313" key="2">
    <source>
        <dbReference type="EMBL" id="SEL56412.1"/>
    </source>
</evidence>
<gene>
    <name evidence="2" type="ORF">SAMN05192542_109173</name>
</gene>
<evidence type="ECO:0000313" key="3">
    <source>
        <dbReference type="Proteomes" id="UP000199120"/>
    </source>
</evidence>
<sequence length="54" mass="5487">MHIVSPDTGQTADAPPRAAPADVFKTAGRPATRLIAQGSAESGIAPVTTGIFIR</sequence>
<reference evidence="3" key="1">
    <citation type="submission" date="2016-10" db="EMBL/GenBank/DDBJ databases">
        <authorList>
            <person name="Varghese N."/>
            <person name="Submissions S."/>
        </authorList>
    </citation>
    <scope>NUCLEOTIDE SEQUENCE [LARGE SCALE GENOMIC DNA]</scope>
    <source>
        <strain evidence="3">LMG 26416</strain>
    </source>
</reference>
<evidence type="ECO:0000256" key="1">
    <source>
        <dbReference type="SAM" id="MobiDB-lite"/>
    </source>
</evidence>
<dbReference type="AlphaFoldDB" id="A0A1H7R8G0"/>
<dbReference type="STRING" id="416943.SAMN05445871_2871"/>
<proteinExistence type="predicted"/>
<name>A0A1H7R8G0_9BURK</name>
<dbReference type="EMBL" id="FOAJ01000009">
    <property type="protein sequence ID" value="SEL56412.1"/>
    <property type="molecule type" value="Genomic_DNA"/>
</dbReference>
<accession>A0A1H7R8G0</accession>
<keyword evidence="3" id="KW-1185">Reference proteome</keyword>
<feature type="compositionally biased region" description="Low complexity" evidence="1">
    <location>
        <begin position="12"/>
        <end position="22"/>
    </location>
</feature>
<dbReference type="RefSeq" id="WP_425018591.1">
    <property type="nucleotide sequence ID" value="NZ_FNSR01000001.1"/>
</dbReference>
<organism evidence="2 3">
    <name type="scientific">Paraburkholderia caballeronis</name>
    <dbReference type="NCBI Taxonomy" id="416943"/>
    <lineage>
        <taxon>Bacteria</taxon>
        <taxon>Pseudomonadati</taxon>
        <taxon>Pseudomonadota</taxon>
        <taxon>Betaproteobacteria</taxon>
        <taxon>Burkholderiales</taxon>
        <taxon>Burkholderiaceae</taxon>
        <taxon>Paraburkholderia</taxon>
    </lineage>
</organism>
<protein>
    <submittedName>
        <fullName evidence="2">Uncharacterized protein</fullName>
    </submittedName>
</protein>
<feature type="region of interest" description="Disordered" evidence="1">
    <location>
        <begin position="1"/>
        <end position="22"/>
    </location>
</feature>